<sequence>MSTTIKALFPGRREVELAVEHLVQEYGIERTDIFIEPAGSKNSAGDQPAGADVASGQNRETPEGSGAAYEGQLVVSVDMNEDEGDAVIQAFRDAGAVEVAGG</sequence>
<evidence type="ECO:0000313" key="2">
    <source>
        <dbReference type="EMBL" id="PNU05726.1"/>
    </source>
</evidence>
<gene>
    <name evidence="2" type="ORF">A8V01_15400</name>
</gene>
<reference evidence="2 3" key="1">
    <citation type="submission" date="2016-05" db="EMBL/GenBank/DDBJ databases">
        <title>Complete genome sequence of Novosphingobium guangzhouense SA925(T).</title>
        <authorList>
            <person name="Sha S."/>
        </authorList>
    </citation>
    <scope>NUCLEOTIDE SEQUENCE [LARGE SCALE GENOMIC DNA]</scope>
    <source>
        <strain evidence="2 3">SA925</strain>
    </source>
</reference>
<evidence type="ECO:0000256" key="1">
    <source>
        <dbReference type="SAM" id="MobiDB-lite"/>
    </source>
</evidence>
<evidence type="ECO:0000313" key="3">
    <source>
        <dbReference type="Proteomes" id="UP000236327"/>
    </source>
</evidence>
<feature type="region of interest" description="Disordered" evidence="1">
    <location>
        <begin position="37"/>
        <end position="68"/>
    </location>
</feature>
<name>A0A2K2G3W5_9SPHN</name>
<dbReference type="EMBL" id="LYMM01000023">
    <property type="protein sequence ID" value="PNU05726.1"/>
    <property type="molecule type" value="Genomic_DNA"/>
</dbReference>
<dbReference type="OrthoDB" id="7271438at2"/>
<proteinExistence type="predicted"/>
<dbReference type="Proteomes" id="UP000236327">
    <property type="component" value="Unassembled WGS sequence"/>
</dbReference>
<keyword evidence="3" id="KW-1185">Reference proteome</keyword>
<dbReference type="AlphaFoldDB" id="A0A2K2G3W5"/>
<accession>A0A2K2G3W5</accession>
<protein>
    <submittedName>
        <fullName evidence="2">Uncharacterized protein</fullName>
    </submittedName>
</protein>
<organism evidence="2 3">
    <name type="scientific">Novosphingobium guangzhouense</name>
    <dbReference type="NCBI Taxonomy" id="1850347"/>
    <lineage>
        <taxon>Bacteria</taxon>
        <taxon>Pseudomonadati</taxon>
        <taxon>Pseudomonadota</taxon>
        <taxon>Alphaproteobacteria</taxon>
        <taxon>Sphingomonadales</taxon>
        <taxon>Sphingomonadaceae</taxon>
        <taxon>Novosphingobium</taxon>
    </lineage>
</organism>
<dbReference type="RefSeq" id="WP_103095149.1">
    <property type="nucleotide sequence ID" value="NZ_LYMM01000023.1"/>
</dbReference>
<comment type="caution">
    <text evidence="2">The sequence shown here is derived from an EMBL/GenBank/DDBJ whole genome shotgun (WGS) entry which is preliminary data.</text>
</comment>